<evidence type="ECO:0000313" key="1">
    <source>
        <dbReference type="EMBL" id="EMP06548.1"/>
    </source>
</evidence>
<accession>M6ZJB7</accession>
<organism evidence="1 2">
    <name type="scientific">Leptospira interrogans serovar Pyrogenes str. 200701872</name>
    <dbReference type="NCBI Taxonomy" id="1193029"/>
    <lineage>
        <taxon>Bacteria</taxon>
        <taxon>Pseudomonadati</taxon>
        <taxon>Spirochaetota</taxon>
        <taxon>Spirochaetia</taxon>
        <taxon>Leptospirales</taxon>
        <taxon>Leptospiraceae</taxon>
        <taxon>Leptospira</taxon>
    </lineage>
</organism>
<dbReference type="EMBL" id="AKWN02000339">
    <property type="protein sequence ID" value="EMP06548.1"/>
    <property type="molecule type" value="Genomic_DNA"/>
</dbReference>
<sequence>MDTKKFVTRGRYLRNLFLLNGMTINAGMIPKNGKKDQRCKKK</sequence>
<reference evidence="1 2" key="1">
    <citation type="submission" date="2013-01" db="EMBL/GenBank/DDBJ databases">
        <authorList>
            <person name="Harkins D.M."/>
            <person name="Durkin A.S."/>
            <person name="Brinkac L.M."/>
            <person name="Haft D.H."/>
            <person name="Selengut J.D."/>
            <person name="Sanka R."/>
            <person name="DePew J."/>
            <person name="Purushe J."/>
            <person name="Picardeau M."/>
            <person name="Werts C."/>
            <person name="Goarant C."/>
            <person name="Vinetz J.M."/>
            <person name="Sutton G.G."/>
            <person name="Nierman W.C."/>
            <person name="Fouts D.E."/>
        </authorList>
    </citation>
    <scope>NUCLEOTIDE SEQUENCE [LARGE SCALE GENOMIC DNA]</scope>
    <source>
        <strain evidence="1 2">200701872</strain>
    </source>
</reference>
<name>M6ZJB7_LEPIR</name>
<gene>
    <name evidence="1" type="ORF">LEP1GSC124_5370</name>
</gene>
<evidence type="ECO:0000313" key="2">
    <source>
        <dbReference type="Proteomes" id="UP000012117"/>
    </source>
</evidence>
<dbReference type="BioCyc" id="LINT1193029:G11R4-3349-MONOMER"/>
<protein>
    <submittedName>
        <fullName evidence="1">Uncharacterized protein</fullName>
    </submittedName>
</protein>
<proteinExistence type="predicted"/>
<dbReference type="AlphaFoldDB" id="M6ZJB7"/>
<comment type="caution">
    <text evidence="1">The sequence shown here is derived from an EMBL/GenBank/DDBJ whole genome shotgun (WGS) entry which is preliminary data.</text>
</comment>
<dbReference type="Proteomes" id="UP000012117">
    <property type="component" value="Unassembled WGS sequence"/>
</dbReference>